<evidence type="ECO:0000256" key="1">
    <source>
        <dbReference type="SAM" id="MobiDB-lite"/>
    </source>
</evidence>
<accession>A0A078AUD9</accession>
<feature type="region of interest" description="Disordered" evidence="1">
    <location>
        <begin position="156"/>
        <end position="206"/>
    </location>
</feature>
<proteinExistence type="predicted"/>
<evidence type="ECO:0000313" key="2">
    <source>
        <dbReference type="EMBL" id="CDW84847.1"/>
    </source>
</evidence>
<dbReference type="AlphaFoldDB" id="A0A078AUD9"/>
<keyword evidence="3" id="KW-1185">Reference proteome</keyword>
<feature type="region of interest" description="Disordered" evidence="1">
    <location>
        <begin position="51"/>
        <end position="129"/>
    </location>
</feature>
<gene>
    <name evidence="2" type="primary">Contig7356.g7863</name>
    <name evidence="2" type="ORF">STYLEM_13916</name>
</gene>
<sequence>MADFDELKMEFLMKLQCQDYVAAEAIQKELLKQQPGNKLIREFSKLLPDEVQAQKEAQSQDQYGEEYYDEEEDKEDEKEDEEDKDDEKDEEEGEVKEQKPAEGEEEIKQGEKKEGEEEDEYDEDAYGEEDYDAEGKYIWGKEGTEWDYYYKEDKEAHERGDPVHPSVINTAPIRSQKDEDLMSLASTTTTSSTGVYKTKKKWRPTQ</sequence>
<dbReference type="EMBL" id="CCKQ01013204">
    <property type="protein sequence ID" value="CDW84847.1"/>
    <property type="molecule type" value="Genomic_DNA"/>
</dbReference>
<feature type="compositionally biased region" description="Basic residues" evidence="1">
    <location>
        <begin position="197"/>
        <end position="206"/>
    </location>
</feature>
<reference evidence="2 3" key="1">
    <citation type="submission" date="2014-06" db="EMBL/GenBank/DDBJ databases">
        <authorList>
            <person name="Swart Estienne"/>
        </authorList>
    </citation>
    <scope>NUCLEOTIDE SEQUENCE [LARGE SCALE GENOMIC DNA]</scope>
    <source>
        <strain evidence="2 3">130c</strain>
    </source>
</reference>
<feature type="compositionally biased region" description="Basic and acidic residues" evidence="1">
    <location>
        <begin position="95"/>
        <end position="115"/>
    </location>
</feature>
<organism evidence="2 3">
    <name type="scientific">Stylonychia lemnae</name>
    <name type="common">Ciliate</name>
    <dbReference type="NCBI Taxonomy" id="5949"/>
    <lineage>
        <taxon>Eukaryota</taxon>
        <taxon>Sar</taxon>
        <taxon>Alveolata</taxon>
        <taxon>Ciliophora</taxon>
        <taxon>Intramacronucleata</taxon>
        <taxon>Spirotrichea</taxon>
        <taxon>Stichotrichia</taxon>
        <taxon>Sporadotrichida</taxon>
        <taxon>Oxytrichidae</taxon>
        <taxon>Stylonychinae</taxon>
        <taxon>Stylonychia</taxon>
    </lineage>
</organism>
<feature type="compositionally biased region" description="Acidic residues" evidence="1">
    <location>
        <begin position="116"/>
        <end position="129"/>
    </location>
</feature>
<feature type="compositionally biased region" description="Acidic residues" evidence="1">
    <location>
        <begin position="63"/>
        <end position="94"/>
    </location>
</feature>
<dbReference type="InParanoid" id="A0A078AUD9"/>
<dbReference type="OrthoDB" id="10642865at2759"/>
<evidence type="ECO:0000313" key="3">
    <source>
        <dbReference type="Proteomes" id="UP000039865"/>
    </source>
</evidence>
<protein>
    <submittedName>
        <fullName evidence="2">Uncharacterized protein</fullName>
    </submittedName>
</protein>
<name>A0A078AUD9_STYLE</name>
<dbReference type="Proteomes" id="UP000039865">
    <property type="component" value="Unassembled WGS sequence"/>
</dbReference>